<dbReference type="STRING" id="1223545.GS4_33_00650"/>
<comment type="similarity">
    <text evidence="1 5">Belongs to the glutathione peroxidase family.</text>
</comment>
<keyword evidence="3 5" id="KW-0560">Oxidoreductase</keyword>
<keyword evidence="2 5" id="KW-0575">Peroxidase</keyword>
<protein>
    <recommendedName>
        <fullName evidence="5">Glutathione peroxidase</fullName>
    </recommendedName>
</protein>
<dbReference type="FunFam" id="3.40.30.10:FF:000010">
    <property type="entry name" value="Glutathione peroxidase"/>
    <property type="match status" value="1"/>
</dbReference>
<dbReference type="PROSITE" id="PS51355">
    <property type="entry name" value="GLUTATHIONE_PEROXID_3"/>
    <property type="match status" value="1"/>
</dbReference>
<evidence type="ECO:0000259" key="6">
    <source>
        <dbReference type="PROSITE" id="PS51352"/>
    </source>
</evidence>
<dbReference type="eggNOG" id="COG0386">
    <property type="taxonomic scope" value="Bacteria"/>
</dbReference>
<evidence type="ECO:0000313" key="8">
    <source>
        <dbReference type="Proteomes" id="UP000011666"/>
    </source>
</evidence>
<evidence type="ECO:0000256" key="3">
    <source>
        <dbReference type="ARBA" id="ARBA00023002"/>
    </source>
</evidence>
<sequence length="163" mass="18163">MTPSGELTAYDFTADDIDGKPVPLSGYQGHPLLIVNTASQCGFTPQYKGLETLNRDYQDRGLRVLGFPCDQFAHQEPGDAEEIKNFCSLNYDVTFPLFAKIDVNGDDAHPLYAWLRSQKGGLLGGRIKWNFTKFLVDKNGQVVDRFAPTTKPEKLGGTIEKYL</sequence>
<dbReference type="GO" id="GO:0004601">
    <property type="term" value="F:peroxidase activity"/>
    <property type="evidence" value="ECO:0007669"/>
    <property type="project" value="UniProtKB-KW"/>
</dbReference>
<dbReference type="PANTHER" id="PTHR11592">
    <property type="entry name" value="GLUTATHIONE PEROXIDASE"/>
    <property type="match status" value="1"/>
</dbReference>
<name>M0QNK8_9ACTN</name>
<dbReference type="PRINTS" id="PR01011">
    <property type="entry name" value="GLUTPROXDASE"/>
</dbReference>
<dbReference type="InterPro" id="IPR013766">
    <property type="entry name" value="Thioredoxin_domain"/>
</dbReference>
<feature type="active site" evidence="4">
    <location>
        <position position="41"/>
    </location>
</feature>
<dbReference type="PROSITE" id="PS00460">
    <property type="entry name" value="GLUTATHIONE_PEROXID_1"/>
    <property type="match status" value="1"/>
</dbReference>
<evidence type="ECO:0000313" key="7">
    <source>
        <dbReference type="EMBL" id="GAC70250.1"/>
    </source>
</evidence>
<dbReference type="GO" id="GO:0034599">
    <property type="term" value="P:cellular response to oxidative stress"/>
    <property type="evidence" value="ECO:0007669"/>
    <property type="project" value="TreeGrafter"/>
</dbReference>
<evidence type="ECO:0000256" key="4">
    <source>
        <dbReference type="PIRSR" id="PIRSR000303-1"/>
    </source>
</evidence>
<dbReference type="PIRSF" id="PIRSF000303">
    <property type="entry name" value="Glutathion_perox"/>
    <property type="match status" value="1"/>
</dbReference>
<evidence type="ECO:0000256" key="5">
    <source>
        <dbReference type="RuleBase" id="RU000499"/>
    </source>
</evidence>
<accession>M0QNK8</accession>
<organism evidence="7 8">
    <name type="scientific">Gordonia soli NBRC 108243</name>
    <dbReference type="NCBI Taxonomy" id="1223545"/>
    <lineage>
        <taxon>Bacteria</taxon>
        <taxon>Bacillati</taxon>
        <taxon>Actinomycetota</taxon>
        <taxon>Actinomycetes</taxon>
        <taxon>Mycobacteriales</taxon>
        <taxon>Gordoniaceae</taxon>
        <taxon>Gordonia</taxon>
    </lineage>
</organism>
<dbReference type="InterPro" id="IPR029759">
    <property type="entry name" value="GPX_AS"/>
</dbReference>
<dbReference type="PANTHER" id="PTHR11592:SF78">
    <property type="entry name" value="GLUTATHIONE PEROXIDASE"/>
    <property type="match status" value="1"/>
</dbReference>
<dbReference type="InterPro" id="IPR036249">
    <property type="entry name" value="Thioredoxin-like_sf"/>
</dbReference>
<dbReference type="SUPFAM" id="SSF52833">
    <property type="entry name" value="Thioredoxin-like"/>
    <property type="match status" value="1"/>
</dbReference>
<feature type="domain" description="Thioredoxin" evidence="6">
    <location>
        <begin position="3"/>
        <end position="163"/>
    </location>
</feature>
<dbReference type="EMBL" id="BANX01000033">
    <property type="protein sequence ID" value="GAC70250.1"/>
    <property type="molecule type" value="Genomic_DNA"/>
</dbReference>
<dbReference type="OrthoDB" id="9785502at2"/>
<dbReference type="InterPro" id="IPR000889">
    <property type="entry name" value="Glutathione_peroxidase"/>
</dbReference>
<dbReference type="Gene3D" id="3.40.30.10">
    <property type="entry name" value="Glutaredoxin"/>
    <property type="match status" value="1"/>
</dbReference>
<gene>
    <name evidence="7" type="ORF">GS4_33_00650</name>
</gene>
<dbReference type="PROSITE" id="PS51352">
    <property type="entry name" value="THIOREDOXIN_2"/>
    <property type="match status" value="1"/>
</dbReference>
<dbReference type="Proteomes" id="UP000011666">
    <property type="component" value="Unassembled WGS sequence"/>
</dbReference>
<keyword evidence="8" id="KW-1185">Reference proteome</keyword>
<dbReference type="Pfam" id="PF00255">
    <property type="entry name" value="GSHPx"/>
    <property type="match status" value="1"/>
</dbReference>
<reference evidence="7 8" key="1">
    <citation type="submission" date="2013-01" db="EMBL/GenBank/DDBJ databases">
        <title>Whole genome shotgun sequence of Gordonia soli NBRC 108243.</title>
        <authorList>
            <person name="Isaki-Nakamura S."/>
            <person name="Hosoyama A."/>
            <person name="Tsuchikane K."/>
            <person name="Ando Y."/>
            <person name="Baba S."/>
            <person name="Ohji S."/>
            <person name="Hamada M."/>
            <person name="Tamura T."/>
            <person name="Yamazoe A."/>
            <person name="Yamazaki S."/>
            <person name="Fujita N."/>
        </authorList>
    </citation>
    <scope>NUCLEOTIDE SEQUENCE [LARGE SCALE GENOMIC DNA]</scope>
    <source>
        <strain evidence="7 8">NBRC 108243</strain>
    </source>
</reference>
<dbReference type="AlphaFoldDB" id="M0QNK8"/>
<comment type="caution">
    <text evidence="7">The sequence shown here is derived from an EMBL/GenBank/DDBJ whole genome shotgun (WGS) entry which is preliminary data.</text>
</comment>
<dbReference type="CDD" id="cd00340">
    <property type="entry name" value="GSH_Peroxidase"/>
    <property type="match status" value="1"/>
</dbReference>
<evidence type="ECO:0000256" key="1">
    <source>
        <dbReference type="ARBA" id="ARBA00006926"/>
    </source>
</evidence>
<evidence type="ECO:0000256" key="2">
    <source>
        <dbReference type="ARBA" id="ARBA00022559"/>
    </source>
</evidence>
<dbReference type="RefSeq" id="WP_007624127.1">
    <property type="nucleotide sequence ID" value="NZ_BANX01000033.1"/>
</dbReference>
<proteinExistence type="inferred from homology"/>